<accession>Q116A4</accession>
<dbReference type="HOGENOM" id="CLU_1194464_0_0_3"/>
<dbReference type="CDD" id="cd02440">
    <property type="entry name" value="AdoMet_MTases"/>
    <property type="match status" value="1"/>
</dbReference>
<evidence type="ECO:0000313" key="2">
    <source>
        <dbReference type="EMBL" id="ABG50670.1"/>
    </source>
</evidence>
<dbReference type="GO" id="GO:0008168">
    <property type="term" value="F:methyltransferase activity"/>
    <property type="evidence" value="ECO:0007669"/>
    <property type="project" value="UniProtKB-KW"/>
</dbReference>
<dbReference type="STRING" id="203124.Tery_1357"/>
<gene>
    <name evidence="2" type="ordered locus">Tery_1357</name>
</gene>
<dbReference type="RefSeq" id="WP_011611049.1">
    <property type="nucleotide sequence ID" value="NC_008312.1"/>
</dbReference>
<sequence length="232" mass="26831">MTIDYENAWEEYAKKWQEYYPELTYIGDEWIGKAAGAANSLADYEKLIEKKFIAPYIKQKDTVLEIGIGGGRTAALLLKYCQKLICADISKFMLNATKNRLGEDQIKYVKVDGITLNEIESEVADVCFCYDTMVHLEPRDIFNYLTKIPSKLKGKKLCIFHHTNTLSNLGWQRFLKDWDENLMGERNGTAHSVMTDKIMEKFLSHLNYQIIHKDINSVPRDCVWICQAPENN</sequence>
<dbReference type="AlphaFoldDB" id="Q116A4"/>
<name>Q116A4_TRIEI</name>
<dbReference type="eggNOG" id="COG2226">
    <property type="taxonomic scope" value="Bacteria"/>
</dbReference>
<dbReference type="EMBL" id="CP000393">
    <property type="protein sequence ID" value="ABG50670.1"/>
    <property type="molecule type" value="Genomic_DNA"/>
</dbReference>
<dbReference type="Gene3D" id="3.40.50.150">
    <property type="entry name" value="Vaccinia Virus protein VP39"/>
    <property type="match status" value="1"/>
</dbReference>
<protein>
    <submittedName>
        <fullName evidence="2">Methyltransferase type 11</fullName>
    </submittedName>
</protein>
<dbReference type="InterPro" id="IPR029063">
    <property type="entry name" value="SAM-dependent_MTases_sf"/>
</dbReference>
<proteinExistence type="predicted"/>
<reference evidence="2" key="1">
    <citation type="submission" date="2006-06" db="EMBL/GenBank/DDBJ databases">
        <title>Complete sequence of Trichodesmium erythraeum IMS101.</title>
        <authorList>
            <consortium name="US DOE Joint Genome Institute"/>
            <person name="Copeland A."/>
            <person name="Lucas S."/>
            <person name="Lapidus A."/>
            <person name="Barry K."/>
            <person name="Detter J.C."/>
            <person name="Glavina del Rio T."/>
            <person name="Hammon N."/>
            <person name="Israni S."/>
            <person name="Dalin E."/>
            <person name="Tice H."/>
            <person name="Pitluck S."/>
            <person name="Kiss H."/>
            <person name="Munk A.C."/>
            <person name="Brettin T."/>
            <person name="Bruce D."/>
            <person name="Han C."/>
            <person name="Tapia R."/>
            <person name="Gilna P."/>
            <person name="Schmutz J."/>
            <person name="Larimer F."/>
            <person name="Land M."/>
            <person name="Hauser L."/>
            <person name="Kyrpides N."/>
            <person name="Kim E."/>
            <person name="Richardson P."/>
        </authorList>
    </citation>
    <scope>NUCLEOTIDE SEQUENCE [LARGE SCALE GENOMIC DNA]</scope>
    <source>
        <strain evidence="2">IMS101</strain>
    </source>
</reference>
<dbReference type="KEGG" id="ter:Tery_1357"/>
<evidence type="ECO:0000259" key="1">
    <source>
        <dbReference type="Pfam" id="PF08241"/>
    </source>
</evidence>
<keyword evidence="2" id="KW-0808">Transferase</keyword>
<keyword evidence="2" id="KW-0489">Methyltransferase</keyword>
<feature type="domain" description="Methyltransferase type 11" evidence="1">
    <location>
        <begin position="64"/>
        <end position="142"/>
    </location>
</feature>
<dbReference type="SUPFAM" id="SSF53335">
    <property type="entry name" value="S-adenosyl-L-methionine-dependent methyltransferases"/>
    <property type="match status" value="1"/>
</dbReference>
<dbReference type="InterPro" id="IPR013216">
    <property type="entry name" value="Methyltransf_11"/>
</dbReference>
<organism evidence="2">
    <name type="scientific">Trichodesmium erythraeum (strain IMS101)</name>
    <dbReference type="NCBI Taxonomy" id="203124"/>
    <lineage>
        <taxon>Bacteria</taxon>
        <taxon>Bacillati</taxon>
        <taxon>Cyanobacteriota</taxon>
        <taxon>Cyanophyceae</taxon>
        <taxon>Oscillatoriophycideae</taxon>
        <taxon>Oscillatoriales</taxon>
        <taxon>Microcoleaceae</taxon>
        <taxon>Trichodesmium</taxon>
    </lineage>
</organism>
<dbReference type="GO" id="GO:0032259">
    <property type="term" value="P:methylation"/>
    <property type="evidence" value="ECO:0007669"/>
    <property type="project" value="UniProtKB-KW"/>
</dbReference>
<dbReference type="OrthoDB" id="9797480at2"/>
<dbReference type="Pfam" id="PF08241">
    <property type="entry name" value="Methyltransf_11"/>
    <property type="match status" value="1"/>
</dbReference>